<evidence type="ECO:0000313" key="4">
    <source>
        <dbReference type="WBParaSite" id="PDA_v2.g26079.t1"/>
    </source>
</evidence>
<evidence type="ECO:0000313" key="3">
    <source>
        <dbReference type="Proteomes" id="UP000887578"/>
    </source>
</evidence>
<dbReference type="WBParaSite" id="PDA_v2.g26079.t1">
    <property type="protein sequence ID" value="PDA_v2.g26079.t1"/>
    <property type="gene ID" value="PDA_v2.g26079"/>
</dbReference>
<feature type="coiled-coil region" evidence="1">
    <location>
        <begin position="164"/>
        <end position="213"/>
    </location>
</feature>
<name>A0A914QA98_9BILA</name>
<organism evidence="3 4">
    <name type="scientific">Panagrolaimus davidi</name>
    <dbReference type="NCBI Taxonomy" id="227884"/>
    <lineage>
        <taxon>Eukaryota</taxon>
        <taxon>Metazoa</taxon>
        <taxon>Ecdysozoa</taxon>
        <taxon>Nematoda</taxon>
        <taxon>Chromadorea</taxon>
        <taxon>Rhabditida</taxon>
        <taxon>Tylenchina</taxon>
        <taxon>Panagrolaimomorpha</taxon>
        <taxon>Panagrolaimoidea</taxon>
        <taxon>Panagrolaimidae</taxon>
        <taxon>Panagrolaimus</taxon>
    </lineage>
</organism>
<sequence length="226" mass="25658">MLAVEKLILKYEGIAMNGLPQNCSSGEESKQQPEGGPTTEKENENLKVSKEKVEYWLSYKFILPNNNHNSMSFDSESLSSPASLFYVPNNPFDPSNASAGTIAPKFSQDSSQHDQMQQQQQNGMEQMQYYNSCDNSTQQLLDSEALGNETEEKLVLCNTNDNQLTELLQILKENERQNAEINALRLERERIELEEAKIRLTLAEEEISRMNNNDNLNCSLQLLDSL</sequence>
<feature type="compositionally biased region" description="Low complexity" evidence="2">
    <location>
        <begin position="107"/>
        <end position="123"/>
    </location>
</feature>
<feature type="region of interest" description="Disordered" evidence="2">
    <location>
        <begin position="19"/>
        <end position="46"/>
    </location>
</feature>
<proteinExistence type="predicted"/>
<keyword evidence="3" id="KW-1185">Reference proteome</keyword>
<protein>
    <submittedName>
        <fullName evidence="4">Uncharacterized protein</fullName>
    </submittedName>
</protein>
<evidence type="ECO:0000256" key="1">
    <source>
        <dbReference type="SAM" id="Coils"/>
    </source>
</evidence>
<reference evidence="4" key="1">
    <citation type="submission" date="2022-11" db="UniProtKB">
        <authorList>
            <consortium name="WormBaseParasite"/>
        </authorList>
    </citation>
    <scope>IDENTIFICATION</scope>
</reference>
<dbReference type="Proteomes" id="UP000887578">
    <property type="component" value="Unplaced"/>
</dbReference>
<keyword evidence="1" id="KW-0175">Coiled coil</keyword>
<dbReference type="AlphaFoldDB" id="A0A914QA98"/>
<feature type="region of interest" description="Disordered" evidence="2">
    <location>
        <begin position="96"/>
        <end position="123"/>
    </location>
</feature>
<evidence type="ECO:0000256" key="2">
    <source>
        <dbReference type="SAM" id="MobiDB-lite"/>
    </source>
</evidence>
<accession>A0A914QA98</accession>